<evidence type="ECO:0000313" key="2">
    <source>
        <dbReference type="EMBL" id="KAF2445341.1"/>
    </source>
</evidence>
<reference evidence="2" key="1">
    <citation type="journal article" date="2020" name="Stud. Mycol.">
        <title>101 Dothideomycetes genomes: a test case for predicting lifestyles and emergence of pathogens.</title>
        <authorList>
            <person name="Haridas S."/>
            <person name="Albert R."/>
            <person name="Binder M."/>
            <person name="Bloem J."/>
            <person name="Labutti K."/>
            <person name="Salamov A."/>
            <person name="Andreopoulos B."/>
            <person name="Baker S."/>
            <person name="Barry K."/>
            <person name="Bills G."/>
            <person name="Bluhm B."/>
            <person name="Cannon C."/>
            <person name="Castanera R."/>
            <person name="Culley D."/>
            <person name="Daum C."/>
            <person name="Ezra D."/>
            <person name="Gonzalez J."/>
            <person name="Henrissat B."/>
            <person name="Kuo A."/>
            <person name="Liang C."/>
            <person name="Lipzen A."/>
            <person name="Lutzoni F."/>
            <person name="Magnuson J."/>
            <person name="Mondo S."/>
            <person name="Nolan M."/>
            <person name="Ohm R."/>
            <person name="Pangilinan J."/>
            <person name="Park H.-J."/>
            <person name="Ramirez L."/>
            <person name="Alfaro M."/>
            <person name="Sun H."/>
            <person name="Tritt A."/>
            <person name="Yoshinaga Y."/>
            <person name="Zwiers L.-H."/>
            <person name="Turgeon B."/>
            <person name="Goodwin S."/>
            <person name="Spatafora J."/>
            <person name="Crous P."/>
            <person name="Grigoriev I."/>
        </authorList>
    </citation>
    <scope>NUCLEOTIDE SEQUENCE</scope>
    <source>
        <strain evidence="2">CBS 690.94</strain>
    </source>
</reference>
<name>A0A9P4UCL4_9PLEO</name>
<proteinExistence type="predicted"/>
<evidence type="ECO:0000256" key="1">
    <source>
        <dbReference type="SAM" id="MobiDB-lite"/>
    </source>
</evidence>
<accession>A0A9P4UCL4</accession>
<feature type="compositionally biased region" description="Polar residues" evidence="1">
    <location>
        <begin position="22"/>
        <end position="35"/>
    </location>
</feature>
<gene>
    <name evidence="2" type="ORF">P171DRAFT_264201</name>
</gene>
<keyword evidence="3" id="KW-1185">Reference proteome</keyword>
<sequence length="151" mass="16392">MDWYMSSMLDLLKQKTCSVSSSAPVLSQTGSTPQRTGPPLLLHPIPPQTTTRSNPTIQSPSVLLPTYCPFALGQPSPQQHTATLTLSPYEWRAMQLAPRPPTYSTDGLYNYLCGGDACEGVDAGTWDGGWAAVGWWGEGLWIVSCVTRKGF</sequence>
<dbReference type="Proteomes" id="UP000799764">
    <property type="component" value="Unassembled WGS sequence"/>
</dbReference>
<feature type="region of interest" description="Disordered" evidence="1">
    <location>
        <begin position="22"/>
        <end position="56"/>
    </location>
</feature>
<evidence type="ECO:0000313" key="3">
    <source>
        <dbReference type="Proteomes" id="UP000799764"/>
    </source>
</evidence>
<dbReference type="AlphaFoldDB" id="A0A9P4UCL4"/>
<protein>
    <submittedName>
        <fullName evidence="2">Uncharacterized protein</fullName>
    </submittedName>
</protein>
<dbReference type="EMBL" id="MU001499">
    <property type="protein sequence ID" value="KAF2445341.1"/>
    <property type="molecule type" value="Genomic_DNA"/>
</dbReference>
<organism evidence="2 3">
    <name type="scientific">Karstenula rhodostoma CBS 690.94</name>
    <dbReference type="NCBI Taxonomy" id="1392251"/>
    <lineage>
        <taxon>Eukaryota</taxon>
        <taxon>Fungi</taxon>
        <taxon>Dikarya</taxon>
        <taxon>Ascomycota</taxon>
        <taxon>Pezizomycotina</taxon>
        <taxon>Dothideomycetes</taxon>
        <taxon>Pleosporomycetidae</taxon>
        <taxon>Pleosporales</taxon>
        <taxon>Massarineae</taxon>
        <taxon>Didymosphaeriaceae</taxon>
        <taxon>Karstenula</taxon>
    </lineage>
</organism>
<comment type="caution">
    <text evidence="2">The sequence shown here is derived from an EMBL/GenBank/DDBJ whole genome shotgun (WGS) entry which is preliminary data.</text>
</comment>